<dbReference type="PANTHER" id="PTHR42747">
    <property type="entry name" value="NITRONATE MONOOXYGENASE-RELATED"/>
    <property type="match status" value="1"/>
</dbReference>
<keyword evidence="8" id="KW-1185">Reference proteome</keyword>
<evidence type="ECO:0000256" key="1">
    <source>
        <dbReference type="ARBA" id="ARBA00009881"/>
    </source>
</evidence>
<dbReference type="EMBL" id="FOQH01000001">
    <property type="protein sequence ID" value="SFH66247.1"/>
    <property type="molecule type" value="Genomic_DNA"/>
</dbReference>
<dbReference type="InterPro" id="IPR004136">
    <property type="entry name" value="NMO"/>
</dbReference>
<proteinExistence type="inferred from homology"/>
<dbReference type="InterPro" id="IPR013785">
    <property type="entry name" value="Aldolase_TIM"/>
</dbReference>
<dbReference type="Gene3D" id="3.20.20.70">
    <property type="entry name" value="Aldolase class I"/>
    <property type="match status" value="1"/>
</dbReference>
<name>A0A1I3BVD2_9RHOB</name>
<protein>
    <submittedName>
        <fullName evidence="7">Nitronate monooxygenase</fullName>
    </submittedName>
</protein>
<reference evidence="7 8" key="1">
    <citation type="submission" date="2016-10" db="EMBL/GenBank/DDBJ databases">
        <authorList>
            <person name="de Groot N.N."/>
        </authorList>
    </citation>
    <scope>NUCLEOTIDE SEQUENCE [LARGE SCALE GENOMIC DNA]</scope>
    <source>
        <strain evidence="7 8">CGMCC 1.11030</strain>
    </source>
</reference>
<sequence length="347" mass="37068">MSLPPILQNLRLPVMASPLFIISYPELVIAQCKAGVVGSFPALNAREKDGEPPMLETWLKRITEELDRHNQANPDAPAAPFAVNQIVHKSNARLDRDVELCVKYKVPLWITSLGARTEVYDAAHSCGGFVVHDVINNHFARKAIDKGADGLVAVAAGAGGHAGAQSPLALVSEIREWFDGALLLSGAIGKGDSILAAQAMGADMAYIGSAFIATEEANAVPGYKQMITEAGASDIVYSNLFTGVHGNYLKPSIRNAGMDPDNLETSDPSKMSFKLDESGEREKPKKWKEIWGAGQGIGMVKEVVPTAELVNRLEREYFAARARMDATGPKAANPGYARLSTAEAAAG</sequence>
<dbReference type="FunFam" id="3.20.20.70:FF:000210">
    <property type="entry name" value="2-nitropropane dioxygenase"/>
    <property type="match status" value="1"/>
</dbReference>
<evidence type="ECO:0000313" key="8">
    <source>
        <dbReference type="Proteomes" id="UP000199377"/>
    </source>
</evidence>
<evidence type="ECO:0000256" key="2">
    <source>
        <dbReference type="ARBA" id="ARBA00022630"/>
    </source>
</evidence>
<dbReference type="CDD" id="cd04730">
    <property type="entry name" value="NPD_like"/>
    <property type="match status" value="1"/>
</dbReference>
<organism evidence="7 8">
    <name type="scientific">Albimonas pacifica</name>
    <dbReference type="NCBI Taxonomy" id="1114924"/>
    <lineage>
        <taxon>Bacteria</taxon>
        <taxon>Pseudomonadati</taxon>
        <taxon>Pseudomonadota</taxon>
        <taxon>Alphaproteobacteria</taxon>
        <taxon>Rhodobacterales</taxon>
        <taxon>Paracoccaceae</taxon>
        <taxon>Albimonas</taxon>
    </lineage>
</organism>
<dbReference type="AlphaFoldDB" id="A0A1I3BVD2"/>
<keyword evidence="3" id="KW-0288">FMN</keyword>
<gene>
    <name evidence="7" type="ORF">SAMN05216258_101374</name>
</gene>
<accession>A0A1I3BVD2</accession>
<evidence type="ECO:0000256" key="6">
    <source>
        <dbReference type="SAM" id="MobiDB-lite"/>
    </source>
</evidence>
<feature type="region of interest" description="Disordered" evidence="6">
    <location>
        <begin position="259"/>
        <end position="280"/>
    </location>
</feature>
<evidence type="ECO:0000256" key="5">
    <source>
        <dbReference type="ARBA" id="ARBA00023033"/>
    </source>
</evidence>
<dbReference type="GO" id="GO:0018580">
    <property type="term" value="F:nitronate monooxygenase activity"/>
    <property type="evidence" value="ECO:0007669"/>
    <property type="project" value="InterPro"/>
</dbReference>
<dbReference type="STRING" id="1114924.SAMN05216258_101374"/>
<evidence type="ECO:0000256" key="4">
    <source>
        <dbReference type="ARBA" id="ARBA00023002"/>
    </source>
</evidence>
<comment type="similarity">
    <text evidence="1">Belongs to the nitronate monooxygenase family. NMO class I subfamily.</text>
</comment>
<keyword evidence="5 7" id="KW-0503">Monooxygenase</keyword>
<dbReference type="Proteomes" id="UP000199377">
    <property type="component" value="Unassembled WGS sequence"/>
</dbReference>
<dbReference type="Pfam" id="PF03060">
    <property type="entry name" value="NMO"/>
    <property type="match status" value="1"/>
</dbReference>
<evidence type="ECO:0000313" key="7">
    <source>
        <dbReference type="EMBL" id="SFH66247.1"/>
    </source>
</evidence>
<evidence type="ECO:0000256" key="3">
    <source>
        <dbReference type="ARBA" id="ARBA00022643"/>
    </source>
</evidence>
<keyword evidence="4" id="KW-0560">Oxidoreductase</keyword>
<dbReference type="SUPFAM" id="SSF51412">
    <property type="entry name" value="Inosine monophosphate dehydrogenase (IMPDH)"/>
    <property type="match status" value="1"/>
</dbReference>
<keyword evidence="2" id="KW-0285">Flavoprotein</keyword>
<dbReference type="PANTHER" id="PTHR42747:SF4">
    <property type="entry name" value="BLR1330 PROTEIN"/>
    <property type="match status" value="1"/>
</dbReference>